<feature type="region of interest" description="Disordered" evidence="1">
    <location>
        <begin position="314"/>
        <end position="394"/>
    </location>
</feature>
<keyword evidence="3" id="KW-1185">Reference proteome</keyword>
<feature type="compositionally biased region" description="Polar residues" evidence="1">
    <location>
        <begin position="1"/>
        <end position="14"/>
    </location>
</feature>
<sequence length="449" mass="50289">MAATSTISGTSTPPANEPELNVRDITNSVRETFAILEPWLDAGLSPNIDDRVKKDIHNINICANEYVTAIDFSVKIAQNGQTIAVDALHLCSLMEKQQDGLDLKTVSEFQKYIGDILSKAKKAHADAEQISSKFRNVRRKLNEISKGIPKIVESIKNTPEDVILVPKPVPSLTRKKKLRISRELSKRDVNDAPLAETLSQVSSALLVLETLQKDLDSFIKWWFSMISTLRYLRDTSDFASPEHQLRMSAIRTKWEQVNMQYKEYESEVASIKDYYPKTLPRMYHGEHIPPSPIVDGRPSLWDIPDRVLDDITRSARPPLTSDKEPDAPNQRSADNRERSSINSPNGSFTSNGAHTEIAHGVSPAKAADTKTVAQKSPGPLTPVTPERGKPKGANIYTKDKLLPNSSYVISKTIVPENFQPVPRPDLIQLLLRDLMLHRIQFLATICCIR</sequence>
<dbReference type="AlphaFoldDB" id="A0A5C3MBB8"/>
<feature type="compositionally biased region" description="Polar residues" evidence="1">
    <location>
        <begin position="340"/>
        <end position="353"/>
    </location>
</feature>
<evidence type="ECO:0000256" key="1">
    <source>
        <dbReference type="SAM" id="MobiDB-lite"/>
    </source>
</evidence>
<protein>
    <submittedName>
        <fullName evidence="2">Uncharacterized protein</fullName>
    </submittedName>
</protein>
<dbReference type="EMBL" id="ML213593">
    <property type="protein sequence ID" value="TFK42197.1"/>
    <property type="molecule type" value="Genomic_DNA"/>
</dbReference>
<dbReference type="Proteomes" id="UP000308652">
    <property type="component" value="Unassembled WGS sequence"/>
</dbReference>
<accession>A0A5C3MBB8</accession>
<dbReference type="OrthoDB" id="3058807at2759"/>
<gene>
    <name evidence="2" type="ORF">BDQ12DRAFT_663434</name>
</gene>
<reference evidence="2 3" key="1">
    <citation type="journal article" date="2019" name="Nat. Ecol. Evol.">
        <title>Megaphylogeny resolves global patterns of mushroom evolution.</title>
        <authorList>
            <person name="Varga T."/>
            <person name="Krizsan K."/>
            <person name="Foldi C."/>
            <person name="Dima B."/>
            <person name="Sanchez-Garcia M."/>
            <person name="Sanchez-Ramirez S."/>
            <person name="Szollosi G.J."/>
            <person name="Szarkandi J.G."/>
            <person name="Papp V."/>
            <person name="Albert L."/>
            <person name="Andreopoulos W."/>
            <person name="Angelini C."/>
            <person name="Antonin V."/>
            <person name="Barry K.W."/>
            <person name="Bougher N.L."/>
            <person name="Buchanan P."/>
            <person name="Buyck B."/>
            <person name="Bense V."/>
            <person name="Catcheside P."/>
            <person name="Chovatia M."/>
            <person name="Cooper J."/>
            <person name="Damon W."/>
            <person name="Desjardin D."/>
            <person name="Finy P."/>
            <person name="Geml J."/>
            <person name="Haridas S."/>
            <person name="Hughes K."/>
            <person name="Justo A."/>
            <person name="Karasinski D."/>
            <person name="Kautmanova I."/>
            <person name="Kiss B."/>
            <person name="Kocsube S."/>
            <person name="Kotiranta H."/>
            <person name="LaButti K.M."/>
            <person name="Lechner B.E."/>
            <person name="Liimatainen K."/>
            <person name="Lipzen A."/>
            <person name="Lukacs Z."/>
            <person name="Mihaltcheva S."/>
            <person name="Morgado L.N."/>
            <person name="Niskanen T."/>
            <person name="Noordeloos M.E."/>
            <person name="Ohm R.A."/>
            <person name="Ortiz-Santana B."/>
            <person name="Ovrebo C."/>
            <person name="Racz N."/>
            <person name="Riley R."/>
            <person name="Savchenko A."/>
            <person name="Shiryaev A."/>
            <person name="Soop K."/>
            <person name="Spirin V."/>
            <person name="Szebenyi C."/>
            <person name="Tomsovsky M."/>
            <person name="Tulloss R.E."/>
            <person name="Uehling J."/>
            <person name="Grigoriev I.V."/>
            <person name="Vagvolgyi C."/>
            <person name="Papp T."/>
            <person name="Martin F.M."/>
            <person name="Miettinen O."/>
            <person name="Hibbett D.S."/>
            <person name="Nagy L.G."/>
        </authorList>
    </citation>
    <scope>NUCLEOTIDE SEQUENCE [LARGE SCALE GENOMIC DNA]</scope>
    <source>
        <strain evidence="2 3">CBS 166.37</strain>
    </source>
</reference>
<feature type="region of interest" description="Disordered" evidence="1">
    <location>
        <begin position="1"/>
        <end position="22"/>
    </location>
</feature>
<evidence type="ECO:0000313" key="3">
    <source>
        <dbReference type="Proteomes" id="UP000308652"/>
    </source>
</evidence>
<organism evidence="2 3">
    <name type="scientific">Crucibulum laeve</name>
    <dbReference type="NCBI Taxonomy" id="68775"/>
    <lineage>
        <taxon>Eukaryota</taxon>
        <taxon>Fungi</taxon>
        <taxon>Dikarya</taxon>
        <taxon>Basidiomycota</taxon>
        <taxon>Agaricomycotina</taxon>
        <taxon>Agaricomycetes</taxon>
        <taxon>Agaricomycetidae</taxon>
        <taxon>Agaricales</taxon>
        <taxon>Agaricineae</taxon>
        <taxon>Nidulariaceae</taxon>
        <taxon>Crucibulum</taxon>
    </lineage>
</organism>
<proteinExistence type="predicted"/>
<evidence type="ECO:0000313" key="2">
    <source>
        <dbReference type="EMBL" id="TFK42197.1"/>
    </source>
</evidence>
<name>A0A5C3MBB8_9AGAR</name>